<name>V2XVB9_MONRO</name>
<gene>
    <name evidence="1" type="ORF">Moror_17404</name>
</gene>
<proteinExistence type="predicted"/>
<evidence type="ECO:0000313" key="1">
    <source>
        <dbReference type="EMBL" id="ESK97697.1"/>
    </source>
</evidence>
<dbReference type="KEGG" id="mrr:Moror_17404"/>
<evidence type="ECO:0008006" key="3">
    <source>
        <dbReference type="Google" id="ProtNLM"/>
    </source>
</evidence>
<organism evidence="1 2">
    <name type="scientific">Moniliophthora roreri (strain MCA 2997)</name>
    <name type="common">Cocoa frosty pod rot fungus</name>
    <name type="synonym">Crinipellis roreri</name>
    <dbReference type="NCBI Taxonomy" id="1381753"/>
    <lineage>
        <taxon>Eukaryota</taxon>
        <taxon>Fungi</taxon>
        <taxon>Dikarya</taxon>
        <taxon>Basidiomycota</taxon>
        <taxon>Agaricomycotina</taxon>
        <taxon>Agaricomycetes</taxon>
        <taxon>Agaricomycetidae</taxon>
        <taxon>Agaricales</taxon>
        <taxon>Marasmiineae</taxon>
        <taxon>Marasmiaceae</taxon>
        <taxon>Moniliophthora</taxon>
    </lineage>
</organism>
<dbReference type="EMBL" id="AWSO01000019">
    <property type="protein sequence ID" value="ESK97697.1"/>
    <property type="molecule type" value="Genomic_DNA"/>
</dbReference>
<dbReference type="HOGENOM" id="CLU_844914_0_0_1"/>
<evidence type="ECO:0000313" key="2">
    <source>
        <dbReference type="Proteomes" id="UP000017559"/>
    </source>
</evidence>
<dbReference type="OrthoDB" id="2576496at2759"/>
<sequence>MPPVTLTEETIIQLARAALCGFECEFRDSIDFAPCSAELVSFESYRQHLLWHYQVQRKHRRVAKGPKDYHCYGLSPNSTCNDSFPSSQSLVNHIQNVHLAKVHLPCPFRQCQSRPKFAVPALQEHLRRSHAMWEGMPVEELENYLLPSWRPKHIPLPTPPPLPVFSGPVFIPSAHISLPPRRLRSITPPISQIPDSSLPRRGSLMLKNTSSLDSVGSKNSDDIELDDLEQFDKKRDEVQEWIVWRCPNELQVDVGDVSSLKRNIDMLYIPPTSIHYDVFRKKSGDFFRQTREEQFQDILKRGWLLKPYCVLYISLSATVWWSSSDVCHL</sequence>
<dbReference type="Proteomes" id="UP000017559">
    <property type="component" value="Unassembled WGS sequence"/>
</dbReference>
<protein>
    <recommendedName>
        <fullName evidence="3">C2H2-type domain-containing protein</fullName>
    </recommendedName>
</protein>
<comment type="caution">
    <text evidence="1">The sequence shown here is derived from an EMBL/GenBank/DDBJ whole genome shotgun (WGS) entry which is preliminary data.</text>
</comment>
<dbReference type="AlphaFoldDB" id="V2XVB9"/>
<accession>V2XVB9</accession>
<reference evidence="1 2" key="1">
    <citation type="journal article" date="2014" name="BMC Genomics">
        <title>Genome and secretome analysis of the hemibiotrophic fungal pathogen, Moniliophthora roreri, which causes frosty pod rot disease of cacao: mechanisms of the biotrophic and necrotrophic phases.</title>
        <authorList>
            <person name="Meinhardt L.W."/>
            <person name="Costa G.G.L."/>
            <person name="Thomazella D.P.T."/>
            <person name="Teixeira P.J.P.L."/>
            <person name="Carazzolle M.F."/>
            <person name="Schuster S.C."/>
            <person name="Carlson J.E."/>
            <person name="Guiltinan M.J."/>
            <person name="Mieczkowski P."/>
            <person name="Farmer A."/>
            <person name="Ramaraj T."/>
            <person name="Crozier J."/>
            <person name="Davis R.E."/>
            <person name="Shao J."/>
            <person name="Melnick R.L."/>
            <person name="Pereira G.A.G."/>
            <person name="Bailey B.A."/>
        </authorList>
    </citation>
    <scope>NUCLEOTIDE SEQUENCE [LARGE SCALE GENOMIC DNA]</scope>
    <source>
        <strain evidence="1 2">MCA 2997</strain>
    </source>
</reference>
<keyword evidence="2" id="KW-1185">Reference proteome</keyword>